<evidence type="ECO:0000313" key="3">
    <source>
        <dbReference type="EMBL" id="GAA5483054.1"/>
    </source>
</evidence>
<evidence type="ECO:0000259" key="2">
    <source>
        <dbReference type="Pfam" id="PF07589"/>
    </source>
</evidence>
<evidence type="ECO:0000256" key="1">
    <source>
        <dbReference type="SAM" id="SignalP"/>
    </source>
</evidence>
<accession>A0ABP9UNY9</accession>
<proteinExistence type="predicted"/>
<dbReference type="Pfam" id="PF07589">
    <property type="entry name" value="PEP-CTERM"/>
    <property type="match status" value="1"/>
</dbReference>
<sequence length="278" mass="28283">MNKYLVPSALVAMASASPAALVHRYDFETDGLATDIVGTADGTLYGSATITGGSLNTTNVLGQLDGSGLPQNGVGLPASTVAGMNGAFTIELWTNYSFGGSSFTTAFSFSDGTTSNYVLGTPARGGSPYPSSIAVIGGGTSGGEQLARGQYFDNGSHHWVITYDGTDLTYYQDASTDLAGFNTTNSFSATISVPGLDLSSLTQIGLAGGAPWGDNSATGSMLDFRLYDHAVTAAQVAQLNALGANASNAQISAVVPEPAATLLGSLGALGLLRRRRKA</sequence>
<dbReference type="InterPro" id="IPR013424">
    <property type="entry name" value="Ice-binding_C"/>
</dbReference>
<reference evidence="3 4" key="1">
    <citation type="submission" date="2024-02" db="EMBL/GenBank/DDBJ databases">
        <title>Haloferula sargassicola NBRC 104335.</title>
        <authorList>
            <person name="Ichikawa N."/>
            <person name="Katano-Makiyama Y."/>
            <person name="Hidaka K."/>
        </authorList>
    </citation>
    <scope>NUCLEOTIDE SEQUENCE [LARGE SCALE GENOMIC DNA]</scope>
    <source>
        <strain evidence="3 4">NBRC 104335</strain>
    </source>
</reference>
<dbReference type="Proteomes" id="UP001476282">
    <property type="component" value="Unassembled WGS sequence"/>
</dbReference>
<evidence type="ECO:0000313" key="4">
    <source>
        <dbReference type="Proteomes" id="UP001476282"/>
    </source>
</evidence>
<organism evidence="3 4">
    <name type="scientific">Haloferula sargassicola</name>
    <dbReference type="NCBI Taxonomy" id="490096"/>
    <lineage>
        <taxon>Bacteria</taxon>
        <taxon>Pseudomonadati</taxon>
        <taxon>Verrucomicrobiota</taxon>
        <taxon>Verrucomicrobiia</taxon>
        <taxon>Verrucomicrobiales</taxon>
        <taxon>Verrucomicrobiaceae</taxon>
        <taxon>Haloferula</taxon>
    </lineage>
</organism>
<name>A0ABP9UNY9_9BACT</name>
<feature type="chain" id="PRO_5045982674" description="Ice-binding protein C-terminal domain-containing protein" evidence="1">
    <location>
        <begin position="20"/>
        <end position="278"/>
    </location>
</feature>
<gene>
    <name evidence="3" type="ORF">Hsar01_02281</name>
</gene>
<dbReference type="Pfam" id="PF13385">
    <property type="entry name" value="Laminin_G_3"/>
    <property type="match status" value="1"/>
</dbReference>
<dbReference type="Gene3D" id="2.60.120.200">
    <property type="match status" value="1"/>
</dbReference>
<dbReference type="InterPro" id="IPR013320">
    <property type="entry name" value="ConA-like_dom_sf"/>
</dbReference>
<comment type="caution">
    <text evidence="3">The sequence shown here is derived from an EMBL/GenBank/DDBJ whole genome shotgun (WGS) entry which is preliminary data.</text>
</comment>
<feature type="signal peptide" evidence="1">
    <location>
        <begin position="1"/>
        <end position="19"/>
    </location>
</feature>
<protein>
    <recommendedName>
        <fullName evidence="2">Ice-binding protein C-terminal domain-containing protein</fullName>
    </recommendedName>
</protein>
<feature type="domain" description="Ice-binding protein C-terminal" evidence="2">
    <location>
        <begin position="255"/>
        <end position="276"/>
    </location>
</feature>
<keyword evidence="1" id="KW-0732">Signal</keyword>
<dbReference type="EMBL" id="BAABRI010000011">
    <property type="protein sequence ID" value="GAA5483054.1"/>
    <property type="molecule type" value="Genomic_DNA"/>
</dbReference>
<dbReference type="SUPFAM" id="SSF49899">
    <property type="entry name" value="Concanavalin A-like lectins/glucanases"/>
    <property type="match status" value="1"/>
</dbReference>
<dbReference type="RefSeq" id="WP_353567178.1">
    <property type="nucleotide sequence ID" value="NZ_BAABRI010000011.1"/>
</dbReference>
<keyword evidence="4" id="KW-1185">Reference proteome</keyword>